<dbReference type="OrthoDB" id="9799969at2"/>
<evidence type="ECO:0000256" key="10">
    <source>
        <dbReference type="RuleBase" id="RU003656"/>
    </source>
</evidence>
<keyword evidence="8 9" id="KW-0066">ATP synthesis</keyword>
<dbReference type="Proteomes" id="UP000009286">
    <property type="component" value="Chromosome"/>
</dbReference>
<dbReference type="PANTHER" id="PTHR13822:SF10">
    <property type="entry name" value="ATP SYNTHASE EPSILON CHAIN, CHLOROPLASTIC"/>
    <property type="match status" value="1"/>
</dbReference>
<keyword evidence="9" id="KW-0997">Cell inner membrane</keyword>
<dbReference type="STRING" id="856793.MICA_679"/>
<dbReference type="AlphaFoldDB" id="G2KPB2"/>
<dbReference type="GO" id="GO:0045259">
    <property type="term" value="C:proton-transporting ATP synthase complex"/>
    <property type="evidence" value="ECO:0007669"/>
    <property type="project" value="UniProtKB-KW"/>
</dbReference>
<dbReference type="InterPro" id="IPR020546">
    <property type="entry name" value="ATP_synth_F1_dsu/esu_N"/>
</dbReference>
<accession>G2KPB2</accession>
<reference evidence="12 13" key="1">
    <citation type="journal article" date="2011" name="BMC Genomics">
        <title>Genomic insights into an obligate epibiotic bacterial predator: Micavibrio aeruginosavorus ARL-13.</title>
        <authorList>
            <person name="Wang Z."/>
            <person name="Kadouri D."/>
            <person name="Wu M."/>
        </authorList>
    </citation>
    <scope>NUCLEOTIDE SEQUENCE [LARGE SCALE GENOMIC DNA]</scope>
    <source>
        <strain evidence="12 13">ARL-13</strain>
    </source>
</reference>
<keyword evidence="4 9" id="KW-0813">Transport</keyword>
<evidence type="ECO:0000256" key="1">
    <source>
        <dbReference type="ARBA" id="ARBA00003543"/>
    </source>
</evidence>
<keyword evidence="5 9" id="KW-0406">Ion transport</keyword>
<keyword evidence="9" id="KW-1003">Cell membrane</keyword>
<dbReference type="eggNOG" id="COG0355">
    <property type="taxonomic scope" value="Bacteria"/>
</dbReference>
<evidence type="ECO:0000256" key="3">
    <source>
        <dbReference type="ARBA" id="ARBA00005712"/>
    </source>
</evidence>
<keyword evidence="13" id="KW-1185">Reference proteome</keyword>
<keyword evidence="9" id="KW-0375">Hydrogen ion transport</keyword>
<dbReference type="SUPFAM" id="SSF51344">
    <property type="entry name" value="Epsilon subunit of F1F0-ATP synthase N-terminal domain"/>
    <property type="match status" value="1"/>
</dbReference>
<gene>
    <name evidence="9 12" type="primary">atpC</name>
    <name evidence="12" type="ordered locus">MICA_679</name>
</gene>
<dbReference type="EMBL" id="CP002382">
    <property type="protein sequence ID" value="AEP09013.1"/>
    <property type="molecule type" value="Genomic_DNA"/>
</dbReference>
<comment type="subcellular location">
    <subcellularLocation>
        <location evidence="9">Cell inner membrane</location>
        <topology evidence="9">Peripheral membrane protein</topology>
    </subcellularLocation>
    <subcellularLocation>
        <location evidence="2">Endomembrane system</location>
        <topology evidence="2">Peripheral membrane protein</topology>
    </subcellularLocation>
</comment>
<dbReference type="GO" id="GO:0005524">
    <property type="term" value="F:ATP binding"/>
    <property type="evidence" value="ECO:0007669"/>
    <property type="project" value="UniProtKB-UniRule"/>
</dbReference>
<evidence type="ECO:0000256" key="4">
    <source>
        <dbReference type="ARBA" id="ARBA00022448"/>
    </source>
</evidence>
<evidence type="ECO:0000256" key="5">
    <source>
        <dbReference type="ARBA" id="ARBA00023065"/>
    </source>
</evidence>
<name>G2KPB2_MICAA</name>
<evidence type="ECO:0000256" key="9">
    <source>
        <dbReference type="HAMAP-Rule" id="MF_00530"/>
    </source>
</evidence>
<evidence type="ECO:0000256" key="2">
    <source>
        <dbReference type="ARBA" id="ARBA00004184"/>
    </source>
</evidence>
<dbReference type="RefSeq" id="WP_014102236.1">
    <property type="nucleotide sequence ID" value="NC_016026.1"/>
</dbReference>
<comment type="function">
    <text evidence="1 9">Produces ATP from ADP in the presence of a proton gradient across the membrane.</text>
</comment>
<comment type="similarity">
    <text evidence="3 9 10">Belongs to the ATPase epsilon chain family.</text>
</comment>
<dbReference type="GO" id="GO:0005886">
    <property type="term" value="C:plasma membrane"/>
    <property type="evidence" value="ECO:0007669"/>
    <property type="project" value="UniProtKB-SubCell"/>
</dbReference>
<dbReference type="InterPro" id="IPR001469">
    <property type="entry name" value="ATP_synth_F1_dsu/esu"/>
</dbReference>
<dbReference type="CDD" id="cd12152">
    <property type="entry name" value="F1-ATPase_delta"/>
    <property type="match status" value="1"/>
</dbReference>
<sequence length="141" mass="14978">MADATTSNDVLTFELVSPERKLMSGTAYRVTIPGVEGDFGVLAGHASVLSTVRMGVVEILESASAAPVRIFITGGFADVTPVNCTLLAEEAVNVNDLDAAKLEQDIRNLSDDLSVAKDAFEKSKLQRRLDVTRAKLKAVAA</sequence>
<dbReference type="HOGENOM" id="CLU_084338_2_1_5"/>
<keyword evidence="7 9" id="KW-0139">CF(1)</keyword>
<dbReference type="PANTHER" id="PTHR13822">
    <property type="entry name" value="ATP SYNTHASE DELTA/EPSILON CHAIN"/>
    <property type="match status" value="1"/>
</dbReference>
<evidence type="ECO:0000256" key="7">
    <source>
        <dbReference type="ARBA" id="ARBA00023196"/>
    </source>
</evidence>
<dbReference type="KEGG" id="mai:MICA_679"/>
<comment type="subunit">
    <text evidence="9 10">F-type ATPases have 2 components, CF(1) - the catalytic core - and CF(0) - the membrane proton channel. CF(1) has five subunits: alpha(3), beta(3), gamma(1), delta(1), epsilon(1). CF(0) has three main subunits: a, b and c.</text>
</comment>
<feature type="domain" description="ATP synthase F1 complex delta/epsilon subunit N-terminal" evidence="11">
    <location>
        <begin position="11"/>
        <end position="91"/>
    </location>
</feature>
<evidence type="ECO:0000313" key="13">
    <source>
        <dbReference type="Proteomes" id="UP000009286"/>
    </source>
</evidence>
<dbReference type="Gene3D" id="2.60.15.10">
    <property type="entry name" value="F0F1 ATP synthase delta/epsilon subunit, N-terminal"/>
    <property type="match status" value="1"/>
</dbReference>
<protein>
    <recommendedName>
        <fullName evidence="9">ATP synthase epsilon chain</fullName>
    </recommendedName>
    <alternativeName>
        <fullName evidence="9">ATP synthase F1 sector epsilon subunit</fullName>
    </alternativeName>
    <alternativeName>
        <fullName evidence="9">F-ATPase epsilon subunit</fullName>
    </alternativeName>
</protein>
<organism evidence="12 13">
    <name type="scientific">Micavibrio aeruginosavorus (strain ARL-13)</name>
    <dbReference type="NCBI Taxonomy" id="856793"/>
    <lineage>
        <taxon>Bacteria</taxon>
        <taxon>Pseudomonadati</taxon>
        <taxon>Bdellovibrionota</taxon>
        <taxon>Bdellovibrionia</taxon>
        <taxon>Bdellovibrionales</taxon>
        <taxon>Pseudobdellovibrionaceae</taxon>
        <taxon>Micavibrio</taxon>
    </lineage>
</organism>
<evidence type="ECO:0000256" key="8">
    <source>
        <dbReference type="ARBA" id="ARBA00023310"/>
    </source>
</evidence>
<evidence type="ECO:0000313" key="12">
    <source>
        <dbReference type="EMBL" id="AEP09013.1"/>
    </source>
</evidence>
<dbReference type="NCBIfam" id="TIGR01216">
    <property type="entry name" value="ATP_synt_epsi"/>
    <property type="match status" value="1"/>
</dbReference>
<dbReference type="GO" id="GO:0046933">
    <property type="term" value="F:proton-transporting ATP synthase activity, rotational mechanism"/>
    <property type="evidence" value="ECO:0007669"/>
    <property type="project" value="UniProtKB-UniRule"/>
</dbReference>
<dbReference type="HAMAP" id="MF_00530">
    <property type="entry name" value="ATP_synth_epsil_bac"/>
    <property type="match status" value="1"/>
</dbReference>
<dbReference type="Pfam" id="PF02823">
    <property type="entry name" value="ATP-synt_DE_N"/>
    <property type="match status" value="1"/>
</dbReference>
<proteinExistence type="inferred from homology"/>
<evidence type="ECO:0000256" key="6">
    <source>
        <dbReference type="ARBA" id="ARBA00023136"/>
    </source>
</evidence>
<dbReference type="GO" id="GO:0012505">
    <property type="term" value="C:endomembrane system"/>
    <property type="evidence" value="ECO:0007669"/>
    <property type="project" value="UniProtKB-SubCell"/>
</dbReference>
<evidence type="ECO:0000259" key="11">
    <source>
        <dbReference type="Pfam" id="PF02823"/>
    </source>
</evidence>
<keyword evidence="6 9" id="KW-0472">Membrane</keyword>
<keyword evidence="12" id="KW-0378">Hydrolase</keyword>
<dbReference type="GO" id="GO:0016787">
    <property type="term" value="F:hydrolase activity"/>
    <property type="evidence" value="ECO:0007669"/>
    <property type="project" value="UniProtKB-KW"/>
</dbReference>
<dbReference type="InterPro" id="IPR036771">
    <property type="entry name" value="ATPsynth_dsu/esu_N"/>
</dbReference>